<sequence>MYKVNSKKAINRLTRGALSGNKTRNIIAVAAIALTAMLFTALFTVGSGMIENIQRQTMRQAGGDGMAVLKYITDEQYEAVRDHELIDEISYNRLMCSSVNDPELIKRRGELYYMDDTAIKLGFCEPVEGHKPTAENEIMMDTTTIRLLGIEQRIGEPVTLSITVHGEDITREFVLSGWWEADPVFNASIMITSRAYMEAHADELQNTFGENGDMTGTINSYIMFKNSFGLQEKLERVITESGYSMDENAQNYIACNVNWSYLSTNFDLSPGIIAAALAGILVVVFTGYLIIYNVFQISVIKDIRFYGLLKTIGTTGRQIKKLIRRQAAVLAVIGVPIGLILGYLIGKQLVPLIMEQSAYAASDYTTSANPVIFIGSAVFAVVTVFIGTNKPGRIAAKVSPVEAVRYTETADGKHKRRSARKGAGILRMAAANLGRNKKSTVPVIVSLSLSLVLFNTVYTFSLGFDMDKFLSKFVDSDFLIAYASYFSYIYSGTDTALSESMISAVSEQPGFTEGGRIYANVRDAEYFSVKTDDPEESDCVVYGLDDFPLGELEIIEGELDPEKLKSGKYIIEGVRLDDNNRPIWESAKYEIGDKVTLSNHRGSGGTASQNEYSEYEYEVMAKAAIHYYTNSCGVWYSNSFYLPSEVYFTMVDEPAVMNYWFDVEDGGENAMESFLKSYTETIEPMMSYSSKATRASQFEGMRNMILVVGGSLSVVIGLIGVLNFVNSVMTSIISRRREFAVLSAVGMTVKQQRRMLILESLFCAMAAAASGTVLAAGFSALAAGTIAESLWFFTYKFTLVPVLASIPVLAAVSVILPVIVFSRIGKQSVVDRLRENEG</sequence>
<feature type="transmembrane region" description="Helical" evidence="7">
    <location>
        <begin position="366"/>
        <end position="387"/>
    </location>
</feature>
<feature type="transmembrane region" description="Helical" evidence="7">
    <location>
        <begin position="26"/>
        <end position="50"/>
    </location>
</feature>
<feature type="transmembrane region" description="Helical" evidence="7">
    <location>
        <begin position="327"/>
        <end position="346"/>
    </location>
</feature>
<evidence type="ECO:0000313" key="9">
    <source>
        <dbReference type="EMBL" id="HIU57732.1"/>
    </source>
</evidence>
<proteinExistence type="inferred from homology"/>
<feature type="domain" description="ABC3 transporter permease C-terminal" evidence="8">
    <location>
        <begin position="711"/>
        <end position="828"/>
    </location>
</feature>
<dbReference type="InterPro" id="IPR050250">
    <property type="entry name" value="Macrolide_Exporter_MacB"/>
</dbReference>
<dbReference type="GO" id="GO:0022857">
    <property type="term" value="F:transmembrane transporter activity"/>
    <property type="evidence" value="ECO:0007669"/>
    <property type="project" value="TreeGrafter"/>
</dbReference>
<name>A0A9D1MCW8_9FIRM</name>
<keyword evidence="2" id="KW-1003">Cell membrane</keyword>
<dbReference type="EMBL" id="DVNB01000083">
    <property type="protein sequence ID" value="HIU57732.1"/>
    <property type="molecule type" value="Genomic_DNA"/>
</dbReference>
<feature type="transmembrane region" description="Helical" evidence="7">
    <location>
        <begin position="272"/>
        <end position="295"/>
    </location>
</feature>
<dbReference type="PANTHER" id="PTHR30572">
    <property type="entry name" value="MEMBRANE COMPONENT OF TRANSPORTER-RELATED"/>
    <property type="match status" value="1"/>
</dbReference>
<feature type="transmembrane region" description="Helical" evidence="7">
    <location>
        <begin position="704"/>
        <end position="725"/>
    </location>
</feature>
<evidence type="ECO:0000256" key="7">
    <source>
        <dbReference type="SAM" id="Phobius"/>
    </source>
</evidence>
<accession>A0A9D1MCW8</accession>
<feature type="transmembrane region" description="Helical" evidence="7">
    <location>
        <begin position="802"/>
        <end position="824"/>
    </location>
</feature>
<comment type="caution">
    <text evidence="9">The sequence shown here is derived from an EMBL/GenBank/DDBJ whole genome shotgun (WGS) entry which is preliminary data.</text>
</comment>
<evidence type="ECO:0000313" key="10">
    <source>
        <dbReference type="Proteomes" id="UP000824109"/>
    </source>
</evidence>
<dbReference type="Proteomes" id="UP000824109">
    <property type="component" value="Unassembled WGS sequence"/>
</dbReference>
<keyword evidence="4 7" id="KW-1133">Transmembrane helix</keyword>
<protein>
    <submittedName>
        <fullName evidence="9">ABC transporter permease</fullName>
    </submittedName>
</protein>
<dbReference type="AlphaFoldDB" id="A0A9D1MCW8"/>
<reference evidence="9" key="1">
    <citation type="submission" date="2020-10" db="EMBL/GenBank/DDBJ databases">
        <authorList>
            <person name="Gilroy R."/>
        </authorList>
    </citation>
    <scope>NUCLEOTIDE SEQUENCE</scope>
    <source>
        <strain evidence="9">USAMLcec3-3695</strain>
    </source>
</reference>
<evidence type="ECO:0000256" key="6">
    <source>
        <dbReference type="ARBA" id="ARBA00038076"/>
    </source>
</evidence>
<feature type="transmembrane region" description="Helical" evidence="7">
    <location>
        <begin position="756"/>
        <end position="782"/>
    </location>
</feature>
<keyword evidence="5 7" id="KW-0472">Membrane</keyword>
<comment type="similarity">
    <text evidence="6">Belongs to the ABC-4 integral membrane protein family.</text>
</comment>
<comment type="subcellular location">
    <subcellularLocation>
        <location evidence="1">Cell membrane</location>
        <topology evidence="1">Multi-pass membrane protein</topology>
    </subcellularLocation>
</comment>
<feature type="transmembrane region" description="Helical" evidence="7">
    <location>
        <begin position="443"/>
        <end position="464"/>
    </location>
</feature>
<evidence type="ECO:0000256" key="3">
    <source>
        <dbReference type="ARBA" id="ARBA00022692"/>
    </source>
</evidence>
<organism evidence="9 10">
    <name type="scientific">Candidatus Ornithomonoglobus merdipullorum</name>
    <dbReference type="NCBI Taxonomy" id="2840895"/>
    <lineage>
        <taxon>Bacteria</taxon>
        <taxon>Bacillati</taxon>
        <taxon>Bacillota</taxon>
        <taxon>Clostridia</taxon>
        <taxon>Candidatus Ornithomonoglobus</taxon>
    </lineage>
</organism>
<feature type="domain" description="ABC3 transporter permease C-terminal" evidence="8">
    <location>
        <begin position="280"/>
        <end position="389"/>
    </location>
</feature>
<evidence type="ECO:0000259" key="8">
    <source>
        <dbReference type="Pfam" id="PF02687"/>
    </source>
</evidence>
<evidence type="ECO:0000256" key="5">
    <source>
        <dbReference type="ARBA" id="ARBA00023136"/>
    </source>
</evidence>
<evidence type="ECO:0000256" key="2">
    <source>
        <dbReference type="ARBA" id="ARBA00022475"/>
    </source>
</evidence>
<dbReference type="Pfam" id="PF02687">
    <property type="entry name" value="FtsX"/>
    <property type="match status" value="2"/>
</dbReference>
<dbReference type="InterPro" id="IPR003838">
    <property type="entry name" value="ABC3_permease_C"/>
</dbReference>
<dbReference type="GO" id="GO:0005886">
    <property type="term" value="C:plasma membrane"/>
    <property type="evidence" value="ECO:0007669"/>
    <property type="project" value="UniProtKB-SubCell"/>
</dbReference>
<evidence type="ECO:0000256" key="4">
    <source>
        <dbReference type="ARBA" id="ARBA00022989"/>
    </source>
</evidence>
<reference evidence="9" key="2">
    <citation type="journal article" date="2021" name="PeerJ">
        <title>Extensive microbial diversity within the chicken gut microbiome revealed by metagenomics and culture.</title>
        <authorList>
            <person name="Gilroy R."/>
            <person name="Ravi A."/>
            <person name="Getino M."/>
            <person name="Pursley I."/>
            <person name="Horton D.L."/>
            <person name="Alikhan N.F."/>
            <person name="Baker D."/>
            <person name="Gharbi K."/>
            <person name="Hall N."/>
            <person name="Watson M."/>
            <person name="Adriaenssens E.M."/>
            <person name="Foster-Nyarko E."/>
            <person name="Jarju S."/>
            <person name="Secka A."/>
            <person name="Antonio M."/>
            <person name="Oren A."/>
            <person name="Chaudhuri R.R."/>
            <person name="La Ragione R."/>
            <person name="Hildebrand F."/>
            <person name="Pallen M.J."/>
        </authorList>
    </citation>
    <scope>NUCLEOTIDE SEQUENCE</scope>
    <source>
        <strain evidence="9">USAMLcec3-3695</strain>
    </source>
</reference>
<evidence type="ECO:0000256" key="1">
    <source>
        <dbReference type="ARBA" id="ARBA00004651"/>
    </source>
</evidence>
<keyword evidence="3 7" id="KW-0812">Transmembrane</keyword>
<dbReference type="PANTHER" id="PTHR30572:SF4">
    <property type="entry name" value="ABC TRANSPORTER PERMEASE YTRF"/>
    <property type="match status" value="1"/>
</dbReference>
<gene>
    <name evidence="9" type="ORF">IAA61_07995</name>
</gene>